<dbReference type="AlphaFoldDB" id="A0A9W8MTC2"/>
<feature type="compositionally biased region" description="Polar residues" evidence="1">
    <location>
        <begin position="131"/>
        <end position="143"/>
    </location>
</feature>
<evidence type="ECO:0000256" key="1">
    <source>
        <dbReference type="SAM" id="MobiDB-lite"/>
    </source>
</evidence>
<dbReference type="Proteomes" id="UP001148786">
    <property type="component" value="Unassembled WGS sequence"/>
</dbReference>
<dbReference type="EMBL" id="JANKHO010001550">
    <property type="protein sequence ID" value="KAJ3500749.1"/>
    <property type="molecule type" value="Genomic_DNA"/>
</dbReference>
<sequence>MSPHGAQPLRVVNRGDFVDEESVSGGPPPGYTLQQDMDASGSNGKSITMAFHPAGGVPSIGDESSLLPSPYSTEDLLLGIGQRPDSATLPSTFQPWSPGQIYLNNQTNQAYHDPNIETPQRMRTVRTTSHPSASSVTIPSSVNHGHAQVSPSSPSSSMGPYRRGTYRGHPSEPLPAAIGHLTYHPGDTTDAEDPRNGVEDSAHPAPFLGSSITFLDDGLPFSASPRRAAIPR</sequence>
<organism evidence="2 3">
    <name type="scientific">Agrocybe chaxingu</name>
    <dbReference type="NCBI Taxonomy" id="84603"/>
    <lineage>
        <taxon>Eukaryota</taxon>
        <taxon>Fungi</taxon>
        <taxon>Dikarya</taxon>
        <taxon>Basidiomycota</taxon>
        <taxon>Agaricomycotina</taxon>
        <taxon>Agaricomycetes</taxon>
        <taxon>Agaricomycetidae</taxon>
        <taxon>Agaricales</taxon>
        <taxon>Agaricineae</taxon>
        <taxon>Strophariaceae</taxon>
        <taxon>Agrocybe</taxon>
    </lineage>
</organism>
<protein>
    <submittedName>
        <fullName evidence="2">Uncharacterized protein</fullName>
    </submittedName>
</protein>
<feature type="compositionally biased region" description="Polar residues" evidence="1">
    <location>
        <begin position="32"/>
        <end position="46"/>
    </location>
</feature>
<proteinExistence type="predicted"/>
<accession>A0A9W8MTC2</accession>
<feature type="region of interest" description="Disordered" evidence="1">
    <location>
        <begin position="1"/>
        <end position="65"/>
    </location>
</feature>
<feature type="region of interest" description="Disordered" evidence="1">
    <location>
        <begin position="131"/>
        <end position="162"/>
    </location>
</feature>
<feature type="region of interest" description="Disordered" evidence="1">
    <location>
        <begin position="183"/>
        <end position="209"/>
    </location>
</feature>
<feature type="compositionally biased region" description="Basic and acidic residues" evidence="1">
    <location>
        <begin position="192"/>
        <end position="202"/>
    </location>
</feature>
<gene>
    <name evidence="2" type="ORF">NLJ89_g9652</name>
</gene>
<comment type="caution">
    <text evidence="2">The sequence shown here is derived from an EMBL/GenBank/DDBJ whole genome shotgun (WGS) entry which is preliminary data.</text>
</comment>
<evidence type="ECO:0000313" key="2">
    <source>
        <dbReference type="EMBL" id="KAJ3500749.1"/>
    </source>
</evidence>
<keyword evidence="3" id="KW-1185">Reference proteome</keyword>
<evidence type="ECO:0000313" key="3">
    <source>
        <dbReference type="Proteomes" id="UP001148786"/>
    </source>
</evidence>
<reference evidence="2" key="1">
    <citation type="submission" date="2022-07" db="EMBL/GenBank/DDBJ databases">
        <title>Genome Sequence of Agrocybe chaxingu.</title>
        <authorList>
            <person name="Buettner E."/>
        </authorList>
    </citation>
    <scope>NUCLEOTIDE SEQUENCE</scope>
    <source>
        <strain evidence="2">MP-N11</strain>
    </source>
</reference>
<name>A0A9W8MTC2_9AGAR</name>